<reference evidence="2" key="1">
    <citation type="journal article" date="2019" name="Int. J. Syst. Evol. Microbiol.">
        <title>The Global Catalogue of Microorganisms (GCM) 10K type strain sequencing project: providing services to taxonomists for standard genome sequencing and annotation.</title>
        <authorList>
            <consortium name="The Broad Institute Genomics Platform"/>
            <consortium name="The Broad Institute Genome Sequencing Center for Infectious Disease"/>
            <person name="Wu L."/>
            <person name="Ma J."/>
        </authorList>
    </citation>
    <scope>NUCLEOTIDE SEQUENCE [LARGE SCALE GENOMIC DNA]</scope>
    <source>
        <strain evidence="2">JCM 9687</strain>
    </source>
</reference>
<keyword evidence="2" id="KW-1185">Reference proteome</keyword>
<dbReference type="Proteomes" id="UP001500483">
    <property type="component" value="Unassembled WGS sequence"/>
</dbReference>
<accession>A0ABP6S1T8</accession>
<organism evidence="1 2">
    <name type="scientific">Saccharopolyspora gregorii</name>
    <dbReference type="NCBI Taxonomy" id="33914"/>
    <lineage>
        <taxon>Bacteria</taxon>
        <taxon>Bacillati</taxon>
        <taxon>Actinomycetota</taxon>
        <taxon>Actinomycetes</taxon>
        <taxon>Pseudonocardiales</taxon>
        <taxon>Pseudonocardiaceae</taxon>
        <taxon>Saccharopolyspora</taxon>
    </lineage>
</organism>
<name>A0ABP6S1T8_9PSEU</name>
<protein>
    <submittedName>
        <fullName evidence="1">Uncharacterized protein</fullName>
    </submittedName>
</protein>
<evidence type="ECO:0000313" key="2">
    <source>
        <dbReference type="Proteomes" id="UP001500483"/>
    </source>
</evidence>
<evidence type="ECO:0000313" key="1">
    <source>
        <dbReference type="EMBL" id="GAA3365703.1"/>
    </source>
</evidence>
<dbReference type="EMBL" id="BAAAYK010000038">
    <property type="protein sequence ID" value="GAA3365703.1"/>
    <property type="molecule type" value="Genomic_DNA"/>
</dbReference>
<gene>
    <name evidence="1" type="ORF">GCM10020366_66660</name>
</gene>
<proteinExistence type="predicted"/>
<sequence>MNPLTLQELAALLRSDEVQDGPLADFAAEYQAASEVFRKKDD</sequence>
<comment type="caution">
    <text evidence="1">The sequence shown here is derived from an EMBL/GenBank/DDBJ whole genome shotgun (WGS) entry which is preliminary data.</text>
</comment>